<evidence type="ECO:0000313" key="4">
    <source>
        <dbReference type="Proteomes" id="UP000663828"/>
    </source>
</evidence>
<name>A0A814MBU7_ADIRI</name>
<keyword evidence="4" id="KW-1185">Reference proteome</keyword>
<comment type="caution">
    <text evidence="2">The sequence shown here is derived from an EMBL/GenBank/DDBJ whole genome shotgun (WGS) entry which is preliminary data.</text>
</comment>
<keyword evidence="1" id="KW-1133">Transmembrane helix</keyword>
<dbReference type="Proteomes" id="UP000663852">
    <property type="component" value="Unassembled WGS sequence"/>
</dbReference>
<gene>
    <name evidence="3" type="ORF">EDS130_LOCUS41811</name>
    <name evidence="2" type="ORF">XAT740_LOCUS17051</name>
</gene>
<evidence type="ECO:0000256" key="1">
    <source>
        <dbReference type="SAM" id="Phobius"/>
    </source>
</evidence>
<dbReference type="Proteomes" id="UP000663828">
    <property type="component" value="Unassembled WGS sequence"/>
</dbReference>
<proteinExistence type="predicted"/>
<evidence type="ECO:0000313" key="3">
    <source>
        <dbReference type="EMBL" id="CAF1487519.1"/>
    </source>
</evidence>
<protein>
    <submittedName>
        <fullName evidence="2">Uncharacterized protein</fullName>
    </submittedName>
</protein>
<reference evidence="2" key="1">
    <citation type="submission" date="2021-02" db="EMBL/GenBank/DDBJ databases">
        <authorList>
            <person name="Nowell W R."/>
        </authorList>
    </citation>
    <scope>NUCLEOTIDE SEQUENCE</scope>
</reference>
<keyword evidence="1" id="KW-0812">Transmembrane</keyword>
<keyword evidence="1" id="KW-0472">Membrane</keyword>
<dbReference type="EMBL" id="CAJNOR010001104">
    <property type="protein sequence ID" value="CAF1075655.1"/>
    <property type="molecule type" value="Genomic_DNA"/>
</dbReference>
<evidence type="ECO:0000313" key="2">
    <source>
        <dbReference type="EMBL" id="CAF1075655.1"/>
    </source>
</evidence>
<accession>A0A814MBU7</accession>
<dbReference type="EMBL" id="CAJNOJ010000571">
    <property type="protein sequence ID" value="CAF1487519.1"/>
    <property type="molecule type" value="Genomic_DNA"/>
</dbReference>
<sequence length="309" mass="35462">MIESWDDNIFYNQYYAQCAPKHCSYFITSSNNALYVFTTMIGLFGGLFVALKILVPLIVGWVRNKMCVRTETINVTTNDALVEVLRIFHSNKLISKRALLRQVVEAQVKSVVNQFRLSITQTFIRMLDFIRQMVQRKGLVSSISFNWFVLPPYITTTVVAIGSRSYSVNNYSCGTNSMCVSSAAIDTWKVPGFFVGCSPLECLYIYDVSCTNKLKMPNQYSNITIRPLDYTLSSPNVTVQSLVNLLMVYRWEQRNIIYEQYYASCAPSICTYRTGQSNIPNYYNCWCSFFSHSHPLFSSKSQKYASHIF</sequence>
<organism evidence="2 4">
    <name type="scientific">Adineta ricciae</name>
    <name type="common">Rotifer</name>
    <dbReference type="NCBI Taxonomy" id="249248"/>
    <lineage>
        <taxon>Eukaryota</taxon>
        <taxon>Metazoa</taxon>
        <taxon>Spiralia</taxon>
        <taxon>Gnathifera</taxon>
        <taxon>Rotifera</taxon>
        <taxon>Eurotatoria</taxon>
        <taxon>Bdelloidea</taxon>
        <taxon>Adinetida</taxon>
        <taxon>Adinetidae</taxon>
        <taxon>Adineta</taxon>
    </lineage>
</organism>
<dbReference type="AlphaFoldDB" id="A0A814MBU7"/>
<feature type="transmembrane region" description="Helical" evidence="1">
    <location>
        <begin position="34"/>
        <end position="59"/>
    </location>
</feature>
<dbReference type="OrthoDB" id="10002632at2759"/>